<evidence type="ECO:0000313" key="2">
    <source>
        <dbReference type="EMBL" id="KAG0492007.1"/>
    </source>
</evidence>
<organism evidence="2 3">
    <name type="scientific">Vanilla planifolia</name>
    <name type="common">Vanilla</name>
    <dbReference type="NCBI Taxonomy" id="51239"/>
    <lineage>
        <taxon>Eukaryota</taxon>
        <taxon>Viridiplantae</taxon>
        <taxon>Streptophyta</taxon>
        <taxon>Embryophyta</taxon>
        <taxon>Tracheophyta</taxon>
        <taxon>Spermatophyta</taxon>
        <taxon>Magnoliopsida</taxon>
        <taxon>Liliopsida</taxon>
        <taxon>Asparagales</taxon>
        <taxon>Orchidaceae</taxon>
        <taxon>Vanilloideae</taxon>
        <taxon>Vanilleae</taxon>
        <taxon>Vanilla</taxon>
    </lineage>
</organism>
<evidence type="ECO:0000256" key="1">
    <source>
        <dbReference type="SAM" id="MobiDB-lite"/>
    </source>
</evidence>
<proteinExistence type="predicted"/>
<accession>A0A835VAY8</accession>
<comment type="caution">
    <text evidence="2">The sequence shown here is derived from an EMBL/GenBank/DDBJ whole genome shotgun (WGS) entry which is preliminary data.</text>
</comment>
<keyword evidence="3" id="KW-1185">Reference proteome</keyword>
<name>A0A835VAY8_VANPL</name>
<protein>
    <submittedName>
        <fullName evidence="2">Uncharacterized protein</fullName>
    </submittedName>
</protein>
<sequence length="263" mass="29759">MISPLHRSPSPPPPPRTPRSLLVSPNASLDSINPQAHDPNPTTKRIRSLSHRIRPHRRTFGAQVAGEDREVIEAKEIVRSGFVDFEAPQASPMLHRQFRRRIQRGLPAKLERGEGGQQRGRGCRARGAGPARNPQAIPPAEGEGVIDDEWRRITHQLVVEIEITIECGSRNPGRKRRVYTTADEARESLRRCEDINIELTAVFCLPRCPHLPILRLICRENQRRQVSIFHLQDKEPWEPYSFPNKSIEAVLTPAVAVTTFSES</sequence>
<dbReference type="AlphaFoldDB" id="A0A835VAY8"/>
<gene>
    <name evidence="2" type="ORF">HPP92_005405</name>
</gene>
<dbReference type="EMBL" id="JADCNL010000002">
    <property type="protein sequence ID" value="KAG0492007.1"/>
    <property type="molecule type" value="Genomic_DNA"/>
</dbReference>
<evidence type="ECO:0000313" key="3">
    <source>
        <dbReference type="Proteomes" id="UP000636800"/>
    </source>
</evidence>
<feature type="region of interest" description="Disordered" evidence="1">
    <location>
        <begin position="1"/>
        <end position="43"/>
    </location>
</feature>
<feature type="region of interest" description="Disordered" evidence="1">
    <location>
        <begin position="112"/>
        <end position="142"/>
    </location>
</feature>
<dbReference type="Proteomes" id="UP000636800">
    <property type="component" value="Chromosome 2"/>
</dbReference>
<reference evidence="2 3" key="1">
    <citation type="journal article" date="2020" name="Nat. Food">
        <title>A phased Vanilla planifolia genome enables genetic improvement of flavour and production.</title>
        <authorList>
            <person name="Hasing T."/>
            <person name="Tang H."/>
            <person name="Brym M."/>
            <person name="Khazi F."/>
            <person name="Huang T."/>
            <person name="Chambers A.H."/>
        </authorList>
    </citation>
    <scope>NUCLEOTIDE SEQUENCE [LARGE SCALE GENOMIC DNA]</scope>
    <source>
        <tissue evidence="2">Leaf</tissue>
    </source>
</reference>